<feature type="chain" id="PRO_5005583645" description="RxLR effector protein" evidence="1">
    <location>
        <begin position="21"/>
        <end position="89"/>
    </location>
</feature>
<name>A0A0L8HBJ6_OCTBM</name>
<proteinExistence type="predicted"/>
<dbReference type="AlphaFoldDB" id="A0A0L8HBJ6"/>
<accession>A0A0L8HBJ6</accession>
<dbReference type="EMBL" id="KQ418587">
    <property type="protein sequence ID" value="KOF86631.1"/>
    <property type="molecule type" value="Genomic_DNA"/>
</dbReference>
<sequence length="89" mass="9983">MSRLVFILLVTCSTMGFVLAAPSYLDDTKGNTVTHYISIEDLKKLADVASDLDNISNMVQRRKRSLSSFLVQIMTKAQKNSTTARYAMF</sequence>
<feature type="signal peptide" evidence="1">
    <location>
        <begin position="1"/>
        <end position="20"/>
    </location>
</feature>
<evidence type="ECO:0000313" key="2">
    <source>
        <dbReference type="EMBL" id="KOF86631.1"/>
    </source>
</evidence>
<reference evidence="2" key="1">
    <citation type="submission" date="2015-07" db="EMBL/GenBank/DDBJ databases">
        <title>MeaNS - Measles Nucleotide Surveillance Program.</title>
        <authorList>
            <person name="Tran T."/>
            <person name="Druce J."/>
        </authorList>
    </citation>
    <scope>NUCLEOTIDE SEQUENCE</scope>
    <source>
        <strain evidence="2">UCB-OBI-ISO-001</strain>
        <tissue evidence="2">Gonad</tissue>
    </source>
</reference>
<organism evidence="2">
    <name type="scientific">Octopus bimaculoides</name>
    <name type="common">California two-spotted octopus</name>
    <dbReference type="NCBI Taxonomy" id="37653"/>
    <lineage>
        <taxon>Eukaryota</taxon>
        <taxon>Metazoa</taxon>
        <taxon>Spiralia</taxon>
        <taxon>Lophotrochozoa</taxon>
        <taxon>Mollusca</taxon>
        <taxon>Cephalopoda</taxon>
        <taxon>Coleoidea</taxon>
        <taxon>Octopodiformes</taxon>
        <taxon>Octopoda</taxon>
        <taxon>Incirrata</taxon>
        <taxon>Octopodidae</taxon>
        <taxon>Octopus</taxon>
    </lineage>
</organism>
<keyword evidence="1" id="KW-0732">Signal</keyword>
<evidence type="ECO:0000256" key="1">
    <source>
        <dbReference type="SAM" id="SignalP"/>
    </source>
</evidence>
<evidence type="ECO:0008006" key="3">
    <source>
        <dbReference type="Google" id="ProtNLM"/>
    </source>
</evidence>
<protein>
    <recommendedName>
        <fullName evidence="3">RxLR effector protein</fullName>
    </recommendedName>
</protein>
<gene>
    <name evidence="2" type="ORF">OCBIM_22018252mg</name>
</gene>